<reference evidence="3 4" key="1">
    <citation type="submission" date="2022-12" db="EMBL/GenBank/DDBJ databases">
        <title>HUAS 3-15.</title>
        <authorList>
            <person name="Mo P."/>
        </authorList>
    </citation>
    <scope>NUCLEOTIDE SEQUENCE [LARGE SCALE GENOMIC DNA]</scope>
    <source>
        <strain evidence="3 4">HUAS 3-15</strain>
        <plasmid evidence="3 4">punmamed4</plasmid>
    </source>
</reference>
<evidence type="ECO:0000256" key="1">
    <source>
        <dbReference type="SAM" id="MobiDB-lite"/>
    </source>
</evidence>
<gene>
    <name evidence="3" type="ORF">O1G21_41145</name>
</gene>
<keyword evidence="2" id="KW-0812">Transmembrane</keyword>
<protein>
    <submittedName>
        <fullName evidence="3">Uncharacterized protein</fullName>
    </submittedName>
</protein>
<feature type="region of interest" description="Disordered" evidence="1">
    <location>
        <begin position="1"/>
        <end position="20"/>
    </location>
</feature>
<geneLocation type="plasmid" evidence="3 4">
    <name>punmamed4</name>
</geneLocation>
<dbReference type="EMBL" id="CP115453">
    <property type="protein sequence ID" value="WBP92217.1"/>
    <property type="molecule type" value="Genomic_DNA"/>
</dbReference>
<keyword evidence="4" id="KW-1185">Reference proteome</keyword>
<dbReference type="RefSeq" id="WP_270151974.1">
    <property type="nucleotide sequence ID" value="NZ_CP115453.1"/>
</dbReference>
<evidence type="ECO:0000313" key="3">
    <source>
        <dbReference type="EMBL" id="WBP92217.1"/>
    </source>
</evidence>
<name>A0ABY7QIN4_9ACTN</name>
<proteinExistence type="predicted"/>
<accession>A0ABY7QIN4</accession>
<evidence type="ECO:0000313" key="4">
    <source>
        <dbReference type="Proteomes" id="UP001212821"/>
    </source>
</evidence>
<evidence type="ECO:0000256" key="2">
    <source>
        <dbReference type="SAM" id="Phobius"/>
    </source>
</evidence>
<keyword evidence="2" id="KW-0472">Membrane</keyword>
<keyword evidence="2" id="KW-1133">Transmembrane helix</keyword>
<sequence length="74" mass="7797">MVTHDGQHGPIRLPHIQPPASPPGGLVIPFRWLASTAASALVAGLIYTGMPRLTAVLIGTAVLLVPWLVVKAQR</sequence>
<keyword evidence="3" id="KW-0614">Plasmid</keyword>
<organism evidence="3 4">
    <name type="scientific">Kitasatospora cathayae</name>
    <dbReference type="NCBI Taxonomy" id="3004092"/>
    <lineage>
        <taxon>Bacteria</taxon>
        <taxon>Bacillati</taxon>
        <taxon>Actinomycetota</taxon>
        <taxon>Actinomycetes</taxon>
        <taxon>Kitasatosporales</taxon>
        <taxon>Streptomycetaceae</taxon>
        <taxon>Kitasatospora</taxon>
    </lineage>
</organism>
<dbReference type="Proteomes" id="UP001212821">
    <property type="component" value="Plasmid punmamed4"/>
</dbReference>
<feature type="transmembrane region" description="Helical" evidence="2">
    <location>
        <begin position="53"/>
        <end position="70"/>
    </location>
</feature>